<gene>
    <name evidence="3" type="ORF">RXV79_08060</name>
</gene>
<keyword evidence="3" id="KW-0378">Hydrolase</keyword>
<accession>A0ABZ0CYG7</accession>
<dbReference type="Proteomes" id="UP001303946">
    <property type="component" value="Chromosome"/>
</dbReference>
<proteinExistence type="predicted"/>
<dbReference type="InterPro" id="IPR025748">
    <property type="entry name" value="PrcB_C_dom"/>
</dbReference>
<evidence type="ECO:0000313" key="3">
    <source>
        <dbReference type="EMBL" id="WOB10008.1"/>
    </source>
</evidence>
<name>A0ABZ0CYG7_9BURK</name>
<dbReference type="EMBL" id="CP136336">
    <property type="protein sequence ID" value="WOB10008.1"/>
    <property type="molecule type" value="Genomic_DNA"/>
</dbReference>
<evidence type="ECO:0000313" key="4">
    <source>
        <dbReference type="Proteomes" id="UP001303946"/>
    </source>
</evidence>
<feature type="signal peptide" evidence="1">
    <location>
        <begin position="1"/>
        <end position="28"/>
    </location>
</feature>
<feature type="domain" description="PrcB C-terminal" evidence="2">
    <location>
        <begin position="88"/>
        <end position="145"/>
    </location>
</feature>
<reference evidence="3 4" key="1">
    <citation type="submission" date="2023-10" db="EMBL/GenBank/DDBJ databases">
        <title>Bacteria for the degradation of biodegradable plastic PBAT(Polybutylene adipate terephthalate).</title>
        <authorList>
            <person name="Weon H.-Y."/>
            <person name="Yeon J."/>
        </authorList>
    </citation>
    <scope>NUCLEOTIDE SEQUENCE [LARGE SCALE GENOMIC DNA]</scope>
    <source>
        <strain evidence="3 4">SBD 7-3</strain>
    </source>
</reference>
<evidence type="ECO:0000256" key="1">
    <source>
        <dbReference type="SAM" id="SignalP"/>
    </source>
</evidence>
<protein>
    <submittedName>
        <fullName evidence="3">Protease complex subunit PrcB family protein</fullName>
    </submittedName>
</protein>
<sequence>MSQPASPRRPTLAVLSAGMLLGACQAQAPARPDPLPDQVLYVGSQCGADAPLVERIADAAVLRQAIAGRIVGDPPALPTVDFDRSLVLRLSMGQQPNAGYRLGVLGTRVEGVARRLVIDTVWATPEPGRMYAAMVAQPCVILAVPRGDYGSVAVLDAQGRERMGSAQPLR</sequence>
<keyword evidence="1" id="KW-0732">Signal</keyword>
<dbReference type="Pfam" id="PF14343">
    <property type="entry name" value="PrcB_C"/>
    <property type="match status" value="1"/>
</dbReference>
<dbReference type="GO" id="GO:0008233">
    <property type="term" value="F:peptidase activity"/>
    <property type="evidence" value="ECO:0007669"/>
    <property type="project" value="UniProtKB-KW"/>
</dbReference>
<feature type="chain" id="PRO_5046290737" evidence="1">
    <location>
        <begin position="29"/>
        <end position="170"/>
    </location>
</feature>
<evidence type="ECO:0000259" key="2">
    <source>
        <dbReference type="Pfam" id="PF14343"/>
    </source>
</evidence>
<dbReference type="RefSeq" id="WP_316702899.1">
    <property type="nucleotide sequence ID" value="NZ_CP136336.1"/>
</dbReference>
<keyword evidence="3" id="KW-0645">Protease</keyword>
<dbReference type="GO" id="GO:0006508">
    <property type="term" value="P:proteolysis"/>
    <property type="evidence" value="ECO:0007669"/>
    <property type="project" value="UniProtKB-KW"/>
</dbReference>
<keyword evidence="4" id="KW-1185">Reference proteome</keyword>
<organism evidence="3 4">
    <name type="scientific">Piscinibacter gummiphilus</name>
    <dbReference type="NCBI Taxonomy" id="946333"/>
    <lineage>
        <taxon>Bacteria</taxon>
        <taxon>Pseudomonadati</taxon>
        <taxon>Pseudomonadota</taxon>
        <taxon>Betaproteobacteria</taxon>
        <taxon>Burkholderiales</taxon>
        <taxon>Sphaerotilaceae</taxon>
        <taxon>Piscinibacter</taxon>
    </lineage>
</organism>